<dbReference type="PANTHER" id="PTHR43537:SF5">
    <property type="entry name" value="UXU OPERON TRANSCRIPTIONAL REGULATOR"/>
    <property type="match status" value="1"/>
</dbReference>
<dbReference type="InterPro" id="IPR036388">
    <property type="entry name" value="WH-like_DNA-bd_sf"/>
</dbReference>
<dbReference type="CDD" id="cd07377">
    <property type="entry name" value="WHTH_GntR"/>
    <property type="match status" value="1"/>
</dbReference>
<evidence type="ECO:0000259" key="4">
    <source>
        <dbReference type="PROSITE" id="PS50949"/>
    </source>
</evidence>
<dbReference type="SUPFAM" id="SSF48008">
    <property type="entry name" value="GntR ligand-binding domain-like"/>
    <property type="match status" value="1"/>
</dbReference>
<dbReference type="InterPro" id="IPR008920">
    <property type="entry name" value="TF_FadR/GntR_C"/>
</dbReference>
<evidence type="ECO:0000256" key="2">
    <source>
        <dbReference type="ARBA" id="ARBA00023125"/>
    </source>
</evidence>
<sequence length="243" mass="26403">MSENLGDRIAARLLDEIVAGAFPPDTALPPEWELAEREGASRLTIREALRTLRQKSVVRVVRGRGTYVQPPEHWSPLDPVVLGSLSRTPDALAGRMNALLEARMLVEVGVAELAAARRTADDLAAMTSSIEAMREAGADVSAFVAGDLAFHDAVMSAAGNRVVAALYEPIAQLLHETRQQTSRDPVAREHAIAAHERILDAITRRSPAQAAWAMRDHLAQTGEDYARVPAARRRRGTRARKGA</sequence>
<dbReference type="GO" id="GO:0003677">
    <property type="term" value="F:DNA binding"/>
    <property type="evidence" value="ECO:0007669"/>
    <property type="project" value="UniProtKB-KW"/>
</dbReference>
<dbReference type="Pfam" id="PF00392">
    <property type="entry name" value="GntR"/>
    <property type="match status" value="1"/>
</dbReference>
<accession>A0A8J3QR73</accession>
<dbReference type="Pfam" id="PF07729">
    <property type="entry name" value="FCD"/>
    <property type="match status" value="1"/>
</dbReference>
<dbReference type="EMBL" id="BONZ01000021">
    <property type="protein sequence ID" value="GIH14180.1"/>
    <property type="molecule type" value="Genomic_DNA"/>
</dbReference>
<keyword evidence="2" id="KW-0238">DNA-binding</keyword>
<dbReference type="PROSITE" id="PS50949">
    <property type="entry name" value="HTH_GNTR"/>
    <property type="match status" value="1"/>
</dbReference>
<organism evidence="5 6">
    <name type="scientific">Rugosimonospora africana</name>
    <dbReference type="NCBI Taxonomy" id="556532"/>
    <lineage>
        <taxon>Bacteria</taxon>
        <taxon>Bacillati</taxon>
        <taxon>Actinomycetota</taxon>
        <taxon>Actinomycetes</taxon>
        <taxon>Micromonosporales</taxon>
        <taxon>Micromonosporaceae</taxon>
        <taxon>Rugosimonospora</taxon>
    </lineage>
</organism>
<dbReference type="PANTHER" id="PTHR43537">
    <property type="entry name" value="TRANSCRIPTIONAL REGULATOR, GNTR FAMILY"/>
    <property type="match status" value="1"/>
</dbReference>
<feature type="domain" description="HTH gntR-type" evidence="4">
    <location>
        <begin position="3"/>
        <end position="71"/>
    </location>
</feature>
<dbReference type="InterPro" id="IPR036390">
    <property type="entry name" value="WH_DNA-bd_sf"/>
</dbReference>
<protein>
    <submittedName>
        <fullName evidence="5">GntR family transcriptional regulator</fullName>
    </submittedName>
</protein>
<keyword evidence="6" id="KW-1185">Reference proteome</keyword>
<proteinExistence type="predicted"/>
<dbReference type="PRINTS" id="PR00035">
    <property type="entry name" value="HTHGNTR"/>
</dbReference>
<reference evidence="5" key="1">
    <citation type="submission" date="2021-01" db="EMBL/GenBank/DDBJ databases">
        <title>Whole genome shotgun sequence of Rugosimonospora africana NBRC 104875.</title>
        <authorList>
            <person name="Komaki H."/>
            <person name="Tamura T."/>
        </authorList>
    </citation>
    <scope>NUCLEOTIDE SEQUENCE</scope>
    <source>
        <strain evidence="5">NBRC 104875</strain>
    </source>
</reference>
<evidence type="ECO:0000313" key="6">
    <source>
        <dbReference type="Proteomes" id="UP000642748"/>
    </source>
</evidence>
<evidence type="ECO:0000313" key="5">
    <source>
        <dbReference type="EMBL" id="GIH14180.1"/>
    </source>
</evidence>
<dbReference type="InterPro" id="IPR000524">
    <property type="entry name" value="Tscrpt_reg_HTH_GntR"/>
</dbReference>
<comment type="caution">
    <text evidence="5">The sequence shown here is derived from an EMBL/GenBank/DDBJ whole genome shotgun (WGS) entry which is preliminary data.</text>
</comment>
<dbReference type="SMART" id="SM00895">
    <property type="entry name" value="FCD"/>
    <property type="match status" value="1"/>
</dbReference>
<dbReference type="InterPro" id="IPR011711">
    <property type="entry name" value="GntR_C"/>
</dbReference>
<dbReference type="RefSeq" id="WP_203917835.1">
    <property type="nucleotide sequence ID" value="NZ_BONZ01000021.1"/>
</dbReference>
<dbReference type="Gene3D" id="1.10.10.10">
    <property type="entry name" value="Winged helix-like DNA-binding domain superfamily/Winged helix DNA-binding domain"/>
    <property type="match status" value="1"/>
</dbReference>
<gene>
    <name evidence="5" type="ORF">Raf01_23520</name>
</gene>
<keyword evidence="3" id="KW-0804">Transcription</keyword>
<name>A0A8J3QR73_9ACTN</name>
<dbReference type="AlphaFoldDB" id="A0A8J3QR73"/>
<dbReference type="GO" id="GO:0003700">
    <property type="term" value="F:DNA-binding transcription factor activity"/>
    <property type="evidence" value="ECO:0007669"/>
    <property type="project" value="InterPro"/>
</dbReference>
<dbReference type="SMART" id="SM00345">
    <property type="entry name" value="HTH_GNTR"/>
    <property type="match status" value="1"/>
</dbReference>
<keyword evidence="1" id="KW-0805">Transcription regulation</keyword>
<evidence type="ECO:0000256" key="3">
    <source>
        <dbReference type="ARBA" id="ARBA00023163"/>
    </source>
</evidence>
<dbReference type="Gene3D" id="1.20.120.530">
    <property type="entry name" value="GntR ligand-binding domain-like"/>
    <property type="match status" value="1"/>
</dbReference>
<evidence type="ECO:0000256" key="1">
    <source>
        <dbReference type="ARBA" id="ARBA00023015"/>
    </source>
</evidence>
<dbReference type="SUPFAM" id="SSF46785">
    <property type="entry name" value="Winged helix' DNA-binding domain"/>
    <property type="match status" value="1"/>
</dbReference>
<dbReference type="Proteomes" id="UP000642748">
    <property type="component" value="Unassembled WGS sequence"/>
</dbReference>